<dbReference type="SUPFAM" id="SSF52540">
    <property type="entry name" value="P-loop containing nucleoside triphosphate hydrolases"/>
    <property type="match status" value="1"/>
</dbReference>
<dbReference type="PROSITE" id="PS50893">
    <property type="entry name" value="ABC_TRANSPORTER_2"/>
    <property type="match status" value="1"/>
</dbReference>
<dbReference type="InterPro" id="IPR003439">
    <property type="entry name" value="ABC_transporter-like_ATP-bd"/>
</dbReference>
<dbReference type="Proteomes" id="UP000094378">
    <property type="component" value="Chromosome"/>
</dbReference>
<feature type="domain" description="ABC transporter" evidence="9">
    <location>
        <begin position="412"/>
        <end position="649"/>
    </location>
</feature>
<sequence>MVNQEFKIKGPRFLLGHTLKALKRKKITSIIMIAINLVIALLLIINIKIIEDVTALLVSKSILDAGADTNKIEEILKSIGKSQQEIDMFMQALGTVDRDQLLMAIINEFFYDFVHYSDGGLYIEVLGMQYNLFSFAFTMIGDLMIVILLSYIVFVMSGWIAQSYETYIRRQVINKLIDQDLHYFSENKTNELVSTLVKDTRVLASFIKEAPATYIRSISTIIASAAVMFSIDWKLAACVFGLLVVCLTGVMVSAKISARSTRNIQKLTQSAENEMSEKVYSIRLIKSSGTFEKEKDYFQDLNKVVDKKNKVKLFISEVSSALIIGGIGSFSMASVIFGVFLYHDQSQTLISIITSFSSGVIVMTLPLIQSRQTISEAPNAKISGENIVKLLTSEIYIDKHQKQVFDQKVDCINFKKVSFSYPDSDKKIIKNLNIKLERGKKYAFVGPTGSGKSTIAKLLLRFYDTTEGSLIINNNINIKDLNLKSWLDKVGYVDQEPQILSGTIFENIKYGLENISEEQVIDAAKKAKLHDLIMTWEEGYNTVLFERGSQLSGGQKQRLVIARLILKNPEVLILDEATSALDNIVEKEIQEELEKLMVGRTTVSIAHRLSTIKTFDEIFVIEPNVGVVQSGSYEKLINEQGLFKVLYEISK</sequence>
<dbReference type="OrthoDB" id="9763744at2"/>
<comment type="similarity">
    <text evidence="2">Belongs to the ABC transporter superfamily.</text>
</comment>
<keyword evidence="5 11" id="KW-0067">ATP-binding</keyword>
<dbReference type="InterPro" id="IPR011527">
    <property type="entry name" value="ABC1_TM_dom"/>
</dbReference>
<evidence type="ECO:0000313" key="11">
    <source>
        <dbReference type="EMBL" id="AOG60299.1"/>
    </source>
</evidence>
<keyword evidence="4" id="KW-0547">Nucleotide-binding</keyword>
<evidence type="ECO:0000259" key="9">
    <source>
        <dbReference type="PROSITE" id="PS50893"/>
    </source>
</evidence>
<dbReference type="EMBL" id="CP017015">
    <property type="protein sequence ID" value="AOG60299.1"/>
    <property type="molecule type" value="Genomic_DNA"/>
</dbReference>
<dbReference type="Gene3D" id="3.40.50.300">
    <property type="entry name" value="P-loop containing nucleotide triphosphate hydrolases"/>
    <property type="match status" value="1"/>
</dbReference>
<keyword evidence="3 8" id="KW-0812">Transmembrane</keyword>
<dbReference type="Gene3D" id="1.20.1560.10">
    <property type="entry name" value="ABC transporter type 1, transmembrane domain"/>
    <property type="match status" value="1"/>
</dbReference>
<proteinExistence type="inferred from homology"/>
<dbReference type="SUPFAM" id="SSF90123">
    <property type="entry name" value="ABC transporter transmembrane region"/>
    <property type="match status" value="1"/>
</dbReference>
<organism evidence="11 12">
    <name type="scientific">Spiroplasma helicoides</name>
    <dbReference type="NCBI Taxonomy" id="216938"/>
    <lineage>
        <taxon>Bacteria</taxon>
        <taxon>Bacillati</taxon>
        <taxon>Mycoplasmatota</taxon>
        <taxon>Mollicutes</taxon>
        <taxon>Entomoplasmatales</taxon>
        <taxon>Spiroplasmataceae</taxon>
        <taxon>Spiroplasma</taxon>
    </lineage>
</organism>
<feature type="transmembrane region" description="Helical" evidence="8">
    <location>
        <begin position="318"/>
        <end position="342"/>
    </location>
</feature>
<dbReference type="InterPro" id="IPR036640">
    <property type="entry name" value="ABC1_TM_sf"/>
</dbReference>
<dbReference type="PANTHER" id="PTHR24221:SF503">
    <property type="entry name" value="MITOCHONDRIAL POTASSIUM CHANNEL ATP-BINDING SUBUNIT"/>
    <property type="match status" value="1"/>
</dbReference>
<dbReference type="InterPro" id="IPR039421">
    <property type="entry name" value="Type_1_exporter"/>
</dbReference>
<dbReference type="FunFam" id="3.40.50.300:FF:000218">
    <property type="entry name" value="Multidrug ABC transporter ATP-binding protein"/>
    <property type="match status" value="1"/>
</dbReference>
<dbReference type="RefSeq" id="WP_069116121.1">
    <property type="nucleotide sequence ID" value="NZ_CP017015.1"/>
</dbReference>
<evidence type="ECO:0000256" key="2">
    <source>
        <dbReference type="ARBA" id="ARBA00005417"/>
    </source>
</evidence>
<evidence type="ECO:0000256" key="3">
    <source>
        <dbReference type="ARBA" id="ARBA00022692"/>
    </source>
</evidence>
<feature type="transmembrane region" description="Helical" evidence="8">
    <location>
        <begin position="348"/>
        <end position="368"/>
    </location>
</feature>
<evidence type="ECO:0000256" key="7">
    <source>
        <dbReference type="ARBA" id="ARBA00023136"/>
    </source>
</evidence>
<dbReference type="KEGG" id="shj:SHELI_v1c03440"/>
<protein>
    <submittedName>
        <fullName evidence="11">ABC transporter ATP-binding protein</fullName>
    </submittedName>
</protein>
<evidence type="ECO:0000256" key="8">
    <source>
        <dbReference type="SAM" id="Phobius"/>
    </source>
</evidence>
<reference evidence="11 12" key="1">
    <citation type="submission" date="2016-08" db="EMBL/GenBank/DDBJ databases">
        <title>Complete genome sequence of Spiroplasma helicoides TABS-2 (DSM 22551).</title>
        <authorList>
            <person name="Shen W.-Y."/>
            <person name="Lo W.-S."/>
            <person name="Lai Y.-C."/>
            <person name="Kuo C.-H."/>
        </authorList>
    </citation>
    <scope>NUCLEOTIDE SEQUENCE [LARGE SCALE GENOMIC DNA]</scope>
    <source>
        <strain evidence="11 12">TABS-2</strain>
    </source>
</reference>
<dbReference type="Pfam" id="PF00664">
    <property type="entry name" value="ABC_membrane"/>
    <property type="match status" value="1"/>
</dbReference>
<evidence type="ECO:0000259" key="10">
    <source>
        <dbReference type="PROSITE" id="PS50929"/>
    </source>
</evidence>
<keyword evidence="12" id="KW-1185">Reference proteome</keyword>
<dbReference type="InterPro" id="IPR003593">
    <property type="entry name" value="AAA+_ATPase"/>
</dbReference>
<keyword evidence="6 8" id="KW-1133">Transmembrane helix</keyword>
<feature type="transmembrane region" description="Helical" evidence="8">
    <location>
        <begin position="239"/>
        <end position="258"/>
    </location>
</feature>
<dbReference type="GO" id="GO:0140359">
    <property type="term" value="F:ABC-type transporter activity"/>
    <property type="evidence" value="ECO:0007669"/>
    <property type="project" value="InterPro"/>
</dbReference>
<dbReference type="InterPro" id="IPR027417">
    <property type="entry name" value="P-loop_NTPase"/>
</dbReference>
<dbReference type="Pfam" id="PF00005">
    <property type="entry name" value="ABC_tran"/>
    <property type="match status" value="1"/>
</dbReference>
<dbReference type="PATRIC" id="fig|216938.3.peg.346"/>
<accession>A0A1B3SK41</accession>
<evidence type="ECO:0000256" key="5">
    <source>
        <dbReference type="ARBA" id="ARBA00022840"/>
    </source>
</evidence>
<evidence type="ECO:0000256" key="1">
    <source>
        <dbReference type="ARBA" id="ARBA00004651"/>
    </source>
</evidence>
<dbReference type="PANTHER" id="PTHR24221">
    <property type="entry name" value="ATP-BINDING CASSETTE SUB-FAMILY B"/>
    <property type="match status" value="1"/>
</dbReference>
<name>A0A1B3SK41_9MOLU</name>
<dbReference type="GO" id="GO:0016887">
    <property type="term" value="F:ATP hydrolysis activity"/>
    <property type="evidence" value="ECO:0007669"/>
    <property type="project" value="InterPro"/>
</dbReference>
<keyword evidence="7 8" id="KW-0472">Membrane</keyword>
<comment type="subcellular location">
    <subcellularLocation>
        <location evidence="1">Cell membrane</location>
        <topology evidence="1">Multi-pass membrane protein</topology>
    </subcellularLocation>
</comment>
<dbReference type="GO" id="GO:0005886">
    <property type="term" value="C:plasma membrane"/>
    <property type="evidence" value="ECO:0007669"/>
    <property type="project" value="UniProtKB-SubCell"/>
</dbReference>
<gene>
    <name evidence="11" type="ORF">SHELI_v1c03440</name>
</gene>
<dbReference type="PROSITE" id="PS50929">
    <property type="entry name" value="ABC_TM1F"/>
    <property type="match status" value="1"/>
</dbReference>
<evidence type="ECO:0000313" key="12">
    <source>
        <dbReference type="Proteomes" id="UP000094378"/>
    </source>
</evidence>
<dbReference type="SMART" id="SM00382">
    <property type="entry name" value="AAA"/>
    <property type="match status" value="1"/>
</dbReference>
<dbReference type="CDD" id="cd07346">
    <property type="entry name" value="ABC_6TM_exporters"/>
    <property type="match status" value="1"/>
</dbReference>
<feature type="transmembrane region" description="Helical" evidence="8">
    <location>
        <begin position="132"/>
        <end position="161"/>
    </location>
</feature>
<evidence type="ECO:0000256" key="4">
    <source>
        <dbReference type="ARBA" id="ARBA00022741"/>
    </source>
</evidence>
<evidence type="ECO:0000256" key="6">
    <source>
        <dbReference type="ARBA" id="ARBA00022989"/>
    </source>
</evidence>
<dbReference type="AlphaFoldDB" id="A0A1B3SK41"/>
<dbReference type="PROSITE" id="PS00211">
    <property type="entry name" value="ABC_TRANSPORTER_1"/>
    <property type="match status" value="1"/>
</dbReference>
<dbReference type="GO" id="GO:0005524">
    <property type="term" value="F:ATP binding"/>
    <property type="evidence" value="ECO:0007669"/>
    <property type="project" value="UniProtKB-KW"/>
</dbReference>
<dbReference type="InterPro" id="IPR017871">
    <property type="entry name" value="ABC_transporter-like_CS"/>
</dbReference>
<feature type="transmembrane region" description="Helical" evidence="8">
    <location>
        <begin position="30"/>
        <end position="50"/>
    </location>
</feature>
<dbReference type="STRING" id="216938.SHELI_v1c03440"/>
<feature type="domain" description="ABC transmembrane type-1" evidence="10">
    <location>
        <begin position="145"/>
        <end position="379"/>
    </location>
</feature>